<feature type="transmembrane region" description="Helical" evidence="1">
    <location>
        <begin position="157"/>
        <end position="181"/>
    </location>
</feature>
<comment type="caution">
    <text evidence="2">The sequence shown here is derived from an EMBL/GenBank/DDBJ whole genome shotgun (WGS) entry which is preliminary data.</text>
</comment>
<dbReference type="Proteomes" id="UP000325307">
    <property type="component" value="Unassembled WGS sequence"/>
</dbReference>
<reference evidence="2 3" key="1">
    <citation type="submission" date="2019-09" db="EMBL/GenBank/DDBJ databases">
        <title>Arthrobacter zafarii sp. nov., a moderately thermotolerant and halotolerant actinobacterium isolated from Cholistan desert soil of Pakistan.</title>
        <authorList>
            <person name="Amin A."/>
            <person name="Ahmed I."/>
            <person name="Khalid N."/>
            <person name="Schumann P."/>
            <person name="Busse H.J."/>
            <person name="Khan I.U."/>
            <person name="Li S."/>
            <person name="Li W.J."/>
        </authorList>
    </citation>
    <scope>NUCLEOTIDE SEQUENCE [LARGE SCALE GENOMIC DNA]</scope>
    <source>
        <strain evidence="2 3">NCCP-1664</strain>
    </source>
</reference>
<accession>A0A5A7NUY4</accession>
<dbReference type="EMBL" id="BKDJ01000012">
    <property type="protein sequence ID" value="GER23797.1"/>
    <property type="molecule type" value="Genomic_DNA"/>
</dbReference>
<feature type="transmembrane region" description="Helical" evidence="1">
    <location>
        <begin position="42"/>
        <end position="62"/>
    </location>
</feature>
<proteinExistence type="predicted"/>
<protein>
    <submittedName>
        <fullName evidence="2">Uncharacterized protein</fullName>
    </submittedName>
</protein>
<evidence type="ECO:0000256" key="1">
    <source>
        <dbReference type="SAM" id="Phobius"/>
    </source>
</evidence>
<keyword evidence="3" id="KW-1185">Reference proteome</keyword>
<evidence type="ECO:0000313" key="3">
    <source>
        <dbReference type="Proteomes" id="UP000325307"/>
    </source>
</evidence>
<sequence>MPALKTPADVAAAVWKPVTLRAAAALAFGALSIFWPAPDASTVAYCLALFLIVSAKAVWDFAKAPVIPDSARGLLVAPAAVWLLAAVALVVSPGTATVGFAGGLAFILSGALELAAWFRSRRDLLPARDLAITGPVSIGAGAGLLGGLGLGLDAHGFFGIAGGGAIITGVFLLIAGLGYRFDARSTDARR</sequence>
<dbReference type="OrthoDB" id="4965534at2"/>
<organism evidence="2 3">
    <name type="scientific">Zafaria cholistanensis</name>
    <dbReference type="NCBI Taxonomy" id="1682741"/>
    <lineage>
        <taxon>Bacteria</taxon>
        <taxon>Bacillati</taxon>
        <taxon>Actinomycetota</taxon>
        <taxon>Actinomycetes</taxon>
        <taxon>Micrococcales</taxon>
        <taxon>Micrococcaceae</taxon>
        <taxon>Zafaria</taxon>
    </lineage>
</organism>
<feature type="transmembrane region" description="Helical" evidence="1">
    <location>
        <begin position="18"/>
        <end position="36"/>
    </location>
</feature>
<dbReference type="RefSeq" id="WP_149957406.1">
    <property type="nucleotide sequence ID" value="NZ_BKDJ01000012.1"/>
</dbReference>
<dbReference type="AlphaFoldDB" id="A0A5A7NUY4"/>
<feature type="transmembrane region" description="Helical" evidence="1">
    <location>
        <begin position="74"/>
        <end position="92"/>
    </location>
</feature>
<keyword evidence="1" id="KW-1133">Transmembrane helix</keyword>
<keyword evidence="1" id="KW-0812">Transmembrane</keyword>
<feature type="transmembrane region" description="Helical" evidence="1">
    <location>
        <begin position="98"/>
        <end position="118"/>
    </location>
</feature>
<feature type="transmembrane region" description="Helical" evidence="1">
    <location>
        <begin position="130"/>
        <end position="151"/>
    </location>
</feature>
<name>A0A5A7NUY4_9MICC</name>
<evidence type="ECO:0000313" key="2">
    <source>
        <dbReference type="EMBL" id="GER23797.1"/>
    </source>
</evidence>
<keyword evidence="1" id="KW-0472">Membrane</keyword>
<gene>
    <name evidence="2" type="ORF">NCCP1664_22920</name>
</gene>